<comment type="cofactor">
    <cofactor evidence="1">
        <name>Mg(2+)</name>
        <dbReference type="ChEBI" id="CHEBI:18420"/>
    </cofactor>
</comment>
<keyword evidence="13" id="KW-0255">Endonuclease</keyword>
<evidence type="ECO:0000256" key="1">
    <source>
        <dbReference type="ARBA" id="ARBA00001946"/>
    </source>
</evidence>
<dbReference type="Gene3D" id="3.40.1260.20">
    <property type="entry name" value="Ribonuclease E, catalytic domain"/>
    <property type="match status" value="1"/>
</dbReference>
<evidence type="ECO:0000256" key="4">
    <source>
        <dbReference type="ARBA" id="ARBA00017719"/>
    </source>
</evidence>
<evidence type="ECO:0000256" key="6">
    <source>
        <dbReference type="ARBA" id="ARBA00022490"/>
    </source>
</evidence>
<keyword evidence="14 20" id="KW-0378">Hydrolase</keyword>
<evidence type="ECO:0000256" key="2">
    <source>
        <dbReference type="ARBA" id="ARBA00004496"/>
    </source>
</evidence>
<evidence type="ECO:0000259" key="19">
    <source>
        <dbReference type="PROSITE" id="PS50126"/>
    </source>
</evidence>
<name>A0A1W1CAH3_9ZZZZ</name>
<evidence type="ECO:0000256" key="13">
    <source>
        <dbReference type="ARBA" id="ARBA00022759"/>
    </source>
</evidence>
<dbReference type="GO" id="GO:0004519">
    <property type="term" value="F:endonuclease activity"/>
    <property type="evidence" value="ECO:0007669"/>
    <property type="project" value="UniProtKB-KW"/>
</dbReference>
<dbReference type="SUPFAM" id="SSF50249">
    <property type="entry name" value="Nucleic acid-binding proteins"/>
    <property type="match status" value="1"/>
</dbReference>
<gene>
    <name evidence="20" type="ORF">MNB_SUP05-5-70</name>
</gene>
<keyword evidence="16" id="KW-0694">RNA-binding</keyword>
<comment type="subcellular location">
    <subcellularLocation>
        <location evidence="2">Cytoplasm</location>
    </subcellularLocation>
</comment>
<feature type="region of interest" description="Disordered" evidence="18">
    <location>
        <begin position="549"/>
        <end position="571"/>
    </location>
</feature>
<dbReference type="GO" id="GO:0004540">
    <property type="term" value="F:RNA nuclease activity"/>
    <property type="evidence" value="ECO:0007669"/>
    <property type="project" value="InterPro"/>
</dbReference>
<protein>
    <recommendedName>
        <fullName evidence="4">Ribonuclease G</fullName>
    </recommendedName>
</protein>
<evidence type="ECO:0000313" key="20">
    <source>
        <dbReference type="EMBL" id="SFV62722.1"/>
    </source>
</evidence>
<keyword evidence="6" id="KW-0963">Cytoplasm</keyword>
<dbReference type="Pfam" id="PF00575">
    <property type="entry name" value="S1"/>
    <property type="match status" value="1"/>
</dbReference>
<dbReference type="NCBIfam" id="TIGR00757">
    <property type="entry name" value="RNaseEG"/>
    <property type="match status" value="1"/>
</dbReference>
<evidence type="ECO:0000256" key="5">
    <source>
        <dbReference type="ARBA" id="ARBA00022475"/>
    </source>
</evidence>
<keyword evidence="11" id="KW-0479">Metal-binding</keyword>
<dbReference type="GO" id="GO:0016787">
    <property type="term" value="F:hydrolase activity"/>
    <property type="evidence" value="ECO:0007669"/>
    <property type="project" value="UniProtKB-KW"/>
</dbReference>
<dbReference type="CDD" id="cd04453">
    <property type="entry name" value="S1_RNase_E"/>
    <property type="match status" value="1"/>
</dbReference>
<dbReference type="Gene3D" id="2.40.50.140">
    <property type="entry name" value="Nucleic acid-binding proteins"/>
    <property type="match status" value="1"/>
</dbReference>
<dbReference type="InterPro" id="IPR012340">
    <property type="entry name" value="NA-bd_OB-fold"/>
</dbReference>
<dbReference type="Pfam" id="PF10150">
    <property type="entry name" value="RNase_E_G"/>
    <property type="match status" value="1"/>
</dbReference>
<evidence type="ECO:0000256" key="16">
    <source>
        <dbReference type="ARBA" id="ARBA00022884"/>
    </source>
</evidence>
<evidence type="ECO:0000256" key="8">
    <source>
        <dbReference type="ARBA" id="ARBA00022552"/>
    </source>
</evidence>
<evidence type="ECO:0000256" key="10">
    <source>
        <dbReference type="ARBA" id="ARBA00022722"/>
    </source>
</evidence>
<dbReference type="EMBL" id="FPHJ01000038">
    <property type="protein sequence ID" value="SFV62722.1"/>
    <property type="molecule type" value="Genomic_DNA"/>
</dbReference>
<dbReference type="SMART" id="SM00316">
    <property type="entry name" value="S1"/>
    <property type="match status" value="1"/>
</dbReference>
<dbReference type="InterPro" id="IPR048583">
    <property type="entry name" value="RNase_E_G_thioredoxin-like"/>
</dbReference>
<accession>A0A1W1CAH3</accession>
<sequence>MNQILINASNKEETRVALLDNKELVGLNVESSLIKKNKGNVYKGKITRIEITLNAAFVDYGRDKKGFLPFKEVDKKYFKNKNNEEADISALEEGQEIIIQVEKEERGNKGASLTTYISLAGAYSIFIPNSSKGIGISKQINQNDRQTLQKELESLVIPKESNLIVRTSGADKTAIELQWEVDYLLKLWQIIEKVADKNKAPLLIYKENDIIVRTLRDYLRDNISSVYIDDKKTFEEAKDFVTFVMPKYLDKIKFYDDSSQSLFSFIGVEKQVHNVFDREVSLKSGGTIVFDTTEALTAIDINSAKSKKGSNIEEVALHTNIEAAKEIAKQCKLRDLGGLLVIDFIDMTEESHKEQVENTIKQAIKGDKSRVQLSQISKFGLMEMSRQRLNPSVLESTKKVCNVCGGSGSMPTIPFLALDILREIEKTLQKQSALQLTVQSTVEVITYLLNEKRDVIVSFEKQFGIKIILLPNPYMNFPKFTITKQNDTHKNKQKSFDKFYKPQYTLSDNGLFELEGKPMVKSNHSHIQIPKKKINIFSKIIAILKPKKIKNNKKRNNRRRNKNYYHRNNKK</sequence>
<dbReference type="InterPro" id="IPR004659">
    <property type="entry name" value="RNase_E/G"/>
</dbReference>
<dbReference type="InterPro" id="IPR019307">
    <property type="entry name" value="RNA-bd_AU-1/RNase_E/G"/>
</dbReference>
<feature type="domain" description="S1 motif" evidence="19">
    <location>
        <begin position="39"/>
        <end position="116"/>
    </location>
</feature>
<dbReference type="InterPro" id="IPR003029">
    <property type="entry name" value="S1_domain"/>
</dbReference>
<dbReference type="GO" id="GO:0006364">
    <property type="term" value="P:rRNA processing"/>
    <property type="evidence" value="ECO:0007669"/>
    <property type="project" value="UniProtKB-KW"/>
</dbReference>
<evidence type="ECO:0000256" key="15">
    <source>
        <dbReference type="ARBA" id="ARBA00022842"/>
    </source>
</evidence>
<dbReference type="GO" id="GO:0019843">
    <property type="term" value="F:rRNA binding"/>
    <property type="evidence" value="ECO:0007669"/>
    <property type="project" value="UniProtKB-KW"/>
</dbReference>
<dbReference type="PANTHER" id="PTHR30001">
    <property type="entry name" value="RIBONUCLEASE"/>
    <property type="match status" value="1"/>
</dbReference>
<dbReference type="AlphaFoldDB" id="A0A1W1CAH3"/>
<evidence type="ECO:0000256" key="18">
    <source>
        <dbReference type="SAM" id="MobiDB-lite"/>
    </source>
</evidence>
<keyword evidence="8" id="KW-0698">rRNA processing</keyword>
<dbReference type="GO" id="GO:0046872">
    <property type="term" value="F:metal ion binding"/>
    <property type="evidence" value="ECO:0007669"/>
    <property type="project" value="UniProtKB-KW"/>
</dbReference>
<dbReference type="PROSITE" id="PS50126">
    <property type="entry name" value="S1"/>
    <property type="match status" value="1"/>
</dbReference>
<keyword evidence="7" id="KW-0997">Cell inner membrane</keyword>
<dbReference type="GO" id="GO:0005737">
    <property type="term" value="C:cytoplasm"/>
    <property type="evidence" value="ECO:0007669"/>
    <property type="project" value="UniProtKB-SubCell"/>
</dbReference>
<dbReference type="GO" id="GO:0008033">
    <property type="term" value="P:tRNA processing"/>
    <property type="evidence" value="ECO:0007669"/>
    <property type="project" value="UniProtKB-KW"/>
</dbReference>
<keyword evidence="10" id="KW-0540">Nuclease</keyword>
<keyword evidence="15" id="KW-0460">Magnesium</keyword>
<evidence type="ECO:0000256" key="14">
    <source>
        <dbReference type="ARBA" id="ARBA00022801"/>
    </source>
</evidence>
<evidence type="ECO:0000256" key="17">
    <source>
        <dbReference type="ARBA" id="ARBA00023136"/>
    </source>
</evidence>
<evidence type="ECO:0000256" key="11">
    <source>
        <dbReference type="ARBA" id="ARBA00022723"/>
    </source>
</evidence>
<proteinExistence type="inferred from homology"/>
<comment type="similarity">
    <text evidence="3">Belongs to the RNase E/G family. RNase G subfamily.</text>
</comment>
<evidence type="ECO:0000256" key="3">
    <source>
        <dbReference type="ARBA" id="ARBA00005663"/>
    </source>
</evidence>
<evidence type="ECO:0000256" key="7">
    <source>
        <dbReference type="ARBA" id="ARBA00022519"/>
    </source>
</evidence>
<reference evidence="20" key="1">
    <citation type="submission" date="2016-10" db="EMBL/GenBank/DDBJ databases">
        <authorList>
            <person name="de Groot N.N."/>
        </authorList>
    </citation>
    <scope>NUCLEOTIDE SEQUENCE</scope>
</reference>
<keyword evidence="9" id="KW-0819">tRNA processing</keyword>
<evidence type="ECO:0000256" key="9">
    <source>
        <dbReference type="ARBA" id="ARBA00022694"/>
    </source>
</evidence>
<keyword evidence="12" id="KW-0699">rRNA-binding</keyword>
<dbReference type="Pfam" id="PF20833">
    <property type="entry name" value="RNase_E_G_Thio"/>
    <property type="match status" value="1"/>
</dbReference>
<organism evidence="20">
    <name type="scientific">hydrothermal vent metagenome</name>
    <dbReference type="NCBI Taxonomy" id="652676"/>
    <lineage>
        <taxon>unclassified sequences</taxon>
        <taxon>metagenomes</taxon>
        <taxon>ecological metagenomes</taxon>
    </lineage>
</organism>
<keyword evidence="17" id="KW-0472">Membrane</keyword>
<evidence type="ECO:0000256" key="12">
    <source>
        <dbReference type="ARBA" id="ARBA00022730"/>
    </source>
</evidence>
<dbReference type="PANTHER" id="PTHR30001:SF1">
    <property type="entry name" value="RIBONUCLEASE E_G-LIKE PROTEIN, CHLOROPLASTIC"/>
    <property type="match status" value="1"/>
</dbReference>
<keyword evidence="5" id="KW-1003">Cell membrane</keyword>